<name>A0A073IYB0_9RHOB</name>
<dbReference type="InterPro" id="IPR000847">
    <property type="entry name" value="LysR_HTH_N"/>
</dbReference>
<evidence type="ECO:0000256" key="3">
    <source>
        <dbReference type="ARBA" id="ARBA00023125"/>
    </source>
</evidence>
<keyword evidence="2" id="KW-0805">Transcription regulation</keyword>
<gene>
    <name evidence="6" type="ORF">SUH3_22795</name>
</gene>
<dbReference type="SUPFAM" id="SSF53850">
    <property type="entry name" value="Periplasmic binding protein-like II"/>
    <property type="match status" value="1"/>
</dbReference>
<evidence type="ECO:0000256" key="1">
    <source>
        <dbReference type="ARBA" id="ARBA00009437"/>
    </source>
</evidence>
<dbReference type="AlphaFoldDB" id="A0A073IYB0"/>
<accession>A0A073IYB0</accession>
<organism evidence="6 7">
    <name type="scientific">Pseudosulfitobacter pseudonitzschiae</name>
    <dbReference type="NCBI Taxonomy" id="1402135"/>
    <lineage>
        <taxon>Bacteria</taxon>
        <taxon>Pseudomonadati</taxon>
        <taxon>Pseudomonadota</taxon>
        <taxon>Alphaproteobacteria</taxon>
        <taxon>Rhodobacterales</taxon>
        <taxon>Roseobacteraceae</taxon>
        <taxon>Pseudosulfitobacter</taxon>
    </lineage>
</organism>
<keyword evidence="7" id="KW-1185">Reference proteome</keyword>
<dbReference type="GO" id="GO:0006351">
    <property type="term" value="P:DNA-templated transcription"/>
    <property type="evidence" value="ECO:0007669"/>
    <property type="project" value="TreeGrafter"/>
</dbReference>
<keyword evidence="4" id="KW-0804">Transcription</keyword>
<protein>
    <submittedName>
        <fullName evidence="6">LysR family transcriptional regulator</fullName>
    </submittedName>
</protein>
<dbReference type="InterPro" id="IPR058163">
    <property type="entry name" value="LysR-type_TF_proteobact-type"/>
</dbReference>
<dbReference type="InterPro" id="IPR036390">
    <property type="entry name" value="WH_DNA-bd_sf"/>
</dbReference>
<sequence>MTDWDDLRVLLAISRRGSFLQAGAVLDMAASTLSRRITRLEKEIGEPVVERGVDGLRLTARGAALAATAENLERDLQRQTLAQDGALSGGVTVTAGDGFVPVLTQAIDRYIEMHPRCTVDLLVDSTLTKVARGGVDIAVRTVHLGEPSLIYSKVAALSFGVYCAADYARRLPANATPGDAAMIDLSPPFDQGAHLRSARAAGFVSSRFRVSSFAAQLQACASGYGVAVLPDLLSAGLVQPFGAVALPPMDVFLVTRPQALRQPHLRAFFDVLRDTVRAAGAREQSA</sequence>
<dbReference type="PANTHER" id="PTHR30537:SF3">
    <property type="entry name" value="TRANSCRIPTIONAL REGULATORY PROTEIN"/>
    <property type="match status" value="1"/>
</dbReference>
<dbReference type="Pfam" id="PF03466">
    <property type="entry name" value="LysR_substrate"/>
    <property type="match status" value="1"/>
</dbReference>
<comment type="caution">
    <text evidence="6">The sequence shown here is derived from an EMBL/GenBank/DDBJ whole genome shotgun (WGS) entry which is preliminary data.</text>
</comment>
<dbReference type="InterPro" id="IPR005119">
    <property type="entry name" value="LysR_subst-bd"/>
</dbReference>
<dbReference type="GeneID" id="68872548"/>
<keyword evidence="3" id="KW-0238">DNA-binding</keyword>
<dbReference type="InterPro" id="IPR036388">
    <property type="entry name" value="WH-like_DNA-bd_sf"/>
</dbReference>
<evidence type="ECO:0000256" key="4">
    <source>
        <dbReference type="ARBA" id="ARBA00023163"/>
    </source>
</evidence>
<dbReference type="Gene3D" id="3.40.190.290">
    <property type="match status" value="1"/>
</dbReference>
<dbReference type="OrthoDB" id="9796526at2"/>
<evidence type="ECO:0000313" key="7">
    <source>
        <dbReference type="Proteomes" id="UP000027746"/>
    </source>
</evidence>
<dbReference type="SUPFAM" id="SSF46785">
    <property type="entry name" value="Winged helix' DNA-binding domain"/>
    <property type="match status" value="1"/>
</dbReference>
<reference evidence="6 7" key="1">
    <citation type="submission" date="2014-01" db="EMBL/GenBank/DDBJ databases">
        <title>Sulfitobacter sp. H3 (MCCC 1A00686) Genome Sequencing.</title>
        <authorList>
            <person name="Lai Q."/>
            <person name="Hong Z."/>
        </authorList>
    </citation>
    <scope>NUCLEOTIDE SEQUENCE [LARGE SCALE GENOMIC DNA]</scope>
    <source>
        <strain evidence="6 7">H3</strain>
    </source>
</reference>
<dbReference type="PANTHER" id="PTHR30537">
    <property type="entry name" value="HTH-TYPE TRANSCRIPTIONAL REGULATOR"/>
    <property type="match status" value="1"/>
</dbReference>
<proteinExistence type="inferred from homology"/>
<dbReference type="PROSITE" id="PS50931">
    <property type="entry name" value="HTH_LYSR"/>
    <property type="match status" value="1"/>
</dbReference>
<dbReference type="Proteomes" id="UP000027746">
    <property type="component" value="Unassembled WGS sequence"/>
</dbReference>
<comment type="similarity">
    <text evidence="1">Belongs to the LysR transcriptional regulatory family.</text>
</comment>
<dbReference type="GO" id="GO:0003700">
    <property type="term" value="F:DNA-binding transcription factor activity"/>
    <property type="evidence" value="ECO:0007669"/>
    <property type="project" value="InterPro"/>
</dbReference>
<evidence type="ECO:0000259" key="5">
    <source>
        <dbReference type="PROSITE" id="PS50931"/>
    </source>
</evidence>
<evidence type="ECO:0000256" key="2">
    <source>
        <dbReference type="ARBA" id="ARBA00023015"/>
    </source>
</evidence>
<dbReference type="Gene3D" id="1.10.10.10">
    <property type="entry name" value="Winged helix-like DNA-binding domain superfamily/Winged helix DNA-binding domain"/>
    <property type="match status" value="1"/>
</dbReference>
<dbReference type="EMBL" id="JAMD01000007">
    <property type="protein sequence ID" value="KEJ95358.1"/>
    <property type="molecule type" value="Genomic_DNA"/>
</dbReference>
<dbReference type="RefSeq" id="WP_037927577.1">
    <property type="nucleotide sequence ID" value="NZ_CP054606.1"/>
</dbReference>
<evidence type="ECO:0000313" key="6">
    <source>
        <dbReference type="EMBL" id="KEJ95358.1"/>
    </source>
</evidence>
<dbReference type="Pfam" id="PF00126">
    <property type="entry name" value="HTH_1"/>
    <property type="match status" value="1"/>
</dbReference>
<feature type="domain" description="HTH lysR-type" evidence="5">
    <location>
        <begin position="1"/>
        <end position="59"/>
    </location>
</feature>
<dbReference type="GO" id="GO:0043565">
    <property type="term" value="F:sequence-specific DNA binding"/>
    <property type="evidence" value="ECO:0007669"/>
    <property type="project" value="TreeGrafter"/>
</dbReference>